<protein>
    <submittedName>
        <fullName evidence="1">Uncharacterized protein</fullName>
    </submittedName>
</protein>
<accession>A0A6J4NAQ6</accession>
<sequence>WDVLGSSRRRTSPKHTGSMLFVLGLCAIGARRWSAAP</sequence>
<feature type="non-terminal residue" evidence="1">
    <location>
        <position position="1"/>
    </location>
</feature>
<gene>
    <name evidence="1" type="ORF">AVDCRST_MAG01-01-70</name>
</gene>
<feature type="non-terminal residue" evidence="1">
    <location>
        <position position="37"/>
    </location>
</feature>
<evidence type="ECO:0000313" key="1">
    <source>
        <dbReference type="EMBL" id="CAA9382899.1"/>
    </source>
</evidence>
<reference evidence="1" key="1">
    <citation type="submission" date="2020-02" db="EMBL/GenBank/DDBJ databases">
        <authorList>
            <person name="Meier V. D."/>
        </authorList>
    </citation>
    <scope>NUCLEOTIDE SEQUENCE</scope>
    <source>
        <strain evidence="1">AVDCRST_MAG01</strain>
    </source>
</reference>
<name>A0A6J4NAQ6_9ACTN</name>
<organism evidence="1">
    <name type="scientific">uncultured Rubrobacteraceae bacterium</name>
    <dbReference type="NCBI Taxonomy" id="349277"/>
    <lineage>
        <taxon>Bacteria</taxon>
        <taxon>Bacillati</taxon>
        <taxon>Actinomycetota</taxon>
        <taxon>Rubrobacteria</taxon>
        <taxon>Rubrobacterales</taxon>
        <taxon>Rubrobacteraceae</taxon>
        <taxon>environmental samples</taxon>
    </lineage>
</organism>
<dbReference type="AlphaFoldDB" id="A0A6J4NAQ6"/>
<dbReference type="EMBL" id="CADCUW010000010">
    <property type="protein sequence ID" value="CAA9382899.1"/>
    <property type="molecule type" value="Genomic_DNA"/>
</dbReference>
<proteinExistence type="predicted"/>